<dbReference type="InterPro" id="IPR036909">
    <property type="entry name" value="Cyt_c-like_dom_sf"/>
</dbReference>
<evidence type="ECO:0000256" key="2">
    <source>
        <dbReference type="SAM" id="SignalP"/>
    </source>
</evidence>
<organism evidence="3 4">
    <name type="scientific">Brevundimonas olei</name>
    <dbReference type="NCBI Taxonomy" id="657642"/>
    <lineage>
        <taxon>Bacteria</taxon>
        <taxon>Pseudomonadati</taxon>
        <taxon>Pseudomonadota</taxon>
        <taxon>Alphaproteobacteria</taxon>
        <taxon>Caulobacterales</taxon>
        <taxon>Caulobacteraceae</taxon>
        <taxon>Brevundimonas</taxon>
    </lineage>
</organism>
<feature type="region of interest" description="Disordered" evidence="1">
    <location>
        <begin position="29"/>
        <end position="57"/>
    </location>
</feature>
<dbReference type="EMBL" id="CP146369">
    <property type="protein sequence ID" value="WWT53468.1"/>
    <property type="molecule type" value="Genomic_DNA"/>
</dbReference>
<accession>A0ABZ2IDP7</accession>
<evidence type="ECO:0008006" key="5">
    <source>
        <dbReference type="Google" id="ProtNLM"/>
    </source>
</evidence>
<dbReference type="RefSeq" id="WP_338575214.1">
    <property type="nucleotide sequence ID" value="NZ_BAAAGH010000002.1"/>
</dbReference>
<evidence type="ECO:0000313" key="3">
    <source>
        <dbReference type="EMBL" id="WWT53468.1"/>
    </source>
</evidence>
<dbReference type="SUPFAM" id="SSF46626">
    <property type="entry name" value="Cytochrome c"/>
    <property type="match status" value="1"/>
</dbReference>
<dbReference type="PROSITE" id="PS51257">
    <property type="entry name" value="PROKAR_LIPOPROTEIN"/>
    <property type="match status" value="1"/>
</dbReference>
<proteinExistence type="predicted"/>
<evidence type="ECO:0000313" key="4">
    <source>
        <dbReference type="Proteomes" id="UP001363460"/>
    </source>
</evidence>
<feature type="signal peptide" evidence="2">
    <location>
        <begin position="1"/>
        <end position="24"/>
    </location>
</feature>
<feature type="chain" id="PRO_5046685155" description="Cytochrome c" evidence="2">
    <location>
        <begin position="25"/>
        <end position="121"/>
    </location>
</feature>
<keyword evidence="2" id="KW-0732">Signal</keyword>
<dbReference type="Gene3D" id="1.10.760.10">
    <property type="entry name" value="Cytochrome c-like domain"/>
    <property type="match status" value="1"/>
</dbReference>
<reference evidence="3 4" key="1">
    <citation type="submission" date="2024-02" db="EMBL/GenBank/DDBJ databases">
        <title>Distribution and functional of Brevundimonas-related endobacteria within Verticillium dahliae.</title>
        <authorList>
            <person name="Zeng H."/>
        </authorList>
    </citation>
    <scope>NUCLEOTIDE SEQUENCE [LARGE SCALE GENOMIC DNA]</scope>
    <source>
        <strain evidence="3 4">TRM 44200</strain>
    </source>
</reference>
<sequence length="121" mass="12961">MKMPSLLQTGVLIATAGLIVSSCAASQASERADMGPPLHPFESEQTQPPEATASLLPEGVGRDTTIRVCSGCHAVELVAEKHLTRQEWFDLVQFMGDRGATGTAAEMAEITDYLARSFPKK</sequence>
<protein>
    <recommendedName>
        <fullName evidence="5">Cytochrome c</fullName>
    </recommendedName>
</protein>
<evidence type="ECO:0000256" key="1">
    <source>
        <dbReference type="SAM" id="MobiDB-lite"/>
    </source>
</evidence>
<keyword evidence="4" id="KW-1185">Reference proteome</keyword>
<name>A0ABZ2IDP7_9CAUL</name>
<gene>
    <name evidence="3" type="ORF">V8J38_09310</name>
</gene>
<dbReference type="Proteomes" id="UP001363460">
    <property type="component" value="Chromosome"/>
</dbReference>